<reference evidence="3" key="1">
    <citation type="submission" date="2025-08" db="UniProtKB">
        <authorList>
            <consortium name="RefSeq"/>
        </authorList>
    </citation>
    <scope>IDENTIFICATION</scope>
    <source>
        <tissue evidence="3">Gonads</tissue>
    </source>
</reference>
<sequence>MTYLRSLVTVAILATLYKVTYAVDCYECNVYQGGNGYQCPEDFRERAIIQRRQGGAVEDITEDTPIDRWLGEVPIKRGCEACMKFYTKVEQNHRKYEFTTATVVSRVCAGKEIHLTKYDLNSCKKMDAIGGVSVRCFCQTDKCNGATKLGITFSLVLSLSLFVFKRLFL</sequence>
<proteinExistence type="predicted"/>
<dbReference type="AlphaFoldDB" id="A0A1S3JCB6"/>
<keyword evidence="1" id="KW-0732">Signal</keyword>
<dbReference type="RefSeq" id="XP_013408042.1">
    <property type="nucleotide sequence ID" value="XM_013552588.1"/>
</dbReference>
<keyword evidence="2" id="KW-1185">Reference proteome</keyword>
<protein>
    <submittedName>
        <fullName evidence="3">Uncharacterized protein LOC106172013</fullName>
    </submittedName>
</protein>
<accession>A0A1S3JCB6</accession>
<organism evidence="2 3">
    <name type="scientific">Lingula anatina</name>
    <name type="common">Brachiopod</name>
    <name type="synonym">Lingula unguis</name>
    <dbReference type="NCBI Taxonomy" id="7574"/>
    <lineage>
        <taxon>Eukaryota</taxon>
        <taxon>Metazoa</taxon>
        <taxon>Spiralia</taxon>
        <taxon>Lophotrochozoa</taxon>
        <taxon>Brachiopoda</taxon>
        <taxon>Linguliformea</taxon>
        <taxon>Lingulata</taxon>
        <taxon>Lingulida</taxon>
        <taxon>Linguloidea</taxon>
        <taxon>Lingulidae</taxon>
        <taxon>Lingula</taxon>
    </lineage>
</organism>
<dbReference type="OrthoDB" id="6125676at2759"/>
<dbReference type="Proteomes" id="UP000085678">
    <property type="component" value="Unplaced"/>
</dbReference>
<name>A0A1S3JCB6_LINAN</name>
<evidence type="ECO:0000313" key="3">
    <source>
        <dbReference type="RefSeq" id="XP_013408042.1"/>
    </source>
</evidence>
<dbReference type="GeneID" id="106172013"/>
<evidence type="ECO:0000256" key="1">
    <source>
        <dbReference type="SAM" id="SignalP"/>
    </source>
</evidence>
<feature type="chain" id="PRO_5010222794" evidence="1">
    <location>
        <begin position="23"/>
        <end position="169"/>
    </location>
</feature>
<dbReference type="InParanoid" id="A0A1S3JCB6"/>
<gene>
    <name evidence="3" type="primary">LOC106172013</name>
</gene>
<evidence type="ECO:0000313" key="2">
    <source>
        <dbReference type="Proteomes" id="UP000085678"/>
    </source>
</evidence>
<feature type="signal peptide" evidence="1">
    <location>
        <begin position="1"/>
        <end position="22"/>
    </location>
</feature>
<dbReference type="KEGG" id="lak:106172013"/>